<dbReference type="STRING" id="1907941.BKE30_14880"/>
<keyword evidence="3" id="KW-1185">Reference proteome</keyword>
<name>A0A1S8CQB3_9GAMM</name>
<dbReference type="EMBL" id="MLCN01000059">
    <property type="protein sequence ID" value="ONG37264.1"/>
    <property type="molecule type" value="Genomic_DNA"/>
</dbReference>
<organism evidence="2 3">
    <name type="scientific">Alkanindiges hydrocarboniclasticus</name>
    <dbReference type="NCBI Taxonomy" id="1907941"/>
    <lineage>
        <taxon>Bacteria</taxon>
        <taxon>Pseudomonadati</taxon>
        <taxon>Pseudomonadota</taxon>
        <taxon>Gammaproteobacteria</taxon>
        <taxon>Moraxellales</taxon>
        <taxon>Moraxellaceae</taxon>
        <taxon>Alkanindiges</taxon>
    </lineage>
</organism>
<feature type="domain" description="DUF7673" evidence="1">
    <location>
        <begin position="24"/>
        <end position="92"/>
    </location>
</feature>
<accession>A0A1S8CQB3</accession>
<reference evidence="2 3" key="1">
    <citation type="submission" date="2016-10" db="EMBL/GenBank/DDBJ databases">
        <title>Draft Genome sequence of Alkanindiges sp. strain H1.</title>
        <authorList>
            <person name="Subhash Y."/>
            <person name="Lee S."/>
        </authorList>
    </citation>
    <scope>NUCLEOTIDE SEQUENCE [LARGE SCALE GENOMIC DNA]</scope>
    <source>
        <strain evidence="2 3">H1</strain>
    </source>
</reference>
<dbReference type="Proteomes" id="UP000192132">
    <property type="component" value="Unassembled WGS sequence"/>
</dbReference>
<dbReference type="Pfam" id="PF24720">
    <property type="entry name" value="DUF7673"/>
    <property type="match status" value="1"/>
</dbReference>
<comment type="caution">
    <text evidence="2">The sequence shown here is derived from an EMBL/GenBank/DDBJ whole genome shotgun (WGS) entry which is preliminary data.</text>
</comment>
<sequence>MTAYYNSPAYLKLYEKTSHDAGIPALERLYDIAQGEGREAYITGLFIVNFYKGSKCLFNLQFLKELQPRTLMDCISVIHLEYNARQEIFDYLGIKVSDLEKLTYRILKKQASKPIPREIIIDGHSYIIDLTYKAGAKACIEKNSSNPHQAFSKKNLQWQFGYDNEFDGHHKAQGFYFEELN</sequence>
<dbReference type="AlphaFoldDB" id="A0A1S8CQB3"/>
<protein>
    <recommendedName>
        <fullName evidence="1">DUF7673 domain-containing protein</fullName>
    </recommendedName>
</protein>
<dbReference type="InterPro" id="IPR056090">
    <property type="entry name" value="DUF7673"/>
</dbReference>
<evidence type="ECO:0000259" key="1">
    <source>
        <dbReference type="Pfam" id="PF24720"/>
    </source>
</evidence>
<gene>
    <name evidence="2" type="ORF">BKE30_14880</name>
</gene>
<proteinExistence type="predicted"/>
<evidence type="ECO:0000313" key="2">
    <source>
        <dbReference type="EMBL" id="ONG37264.1"/>
    </source>
</evidence>
<evidence type="ECO:0000313" key="3">
    <source>
        <dbReference type="Proteomes" id="UP000192132"/>
    </source>
</evidence>